<dbReference type="Pfam" id="PF07791">
    <property type="entry name" value="Imm11"/>
    <property type="match status" value="1"/>
</dbReference>
<gene>
    <name evidence="2" type="ORF">JJB09_25065</name>
</gene>
<accession>A0A937CNB2</accession>
<evidence type="ECO:0000313" key="3">
    <source>
        <dbReference type="Proteomes" id="UP000633219"/>
    </source>
</evidence>
<comment type="caution">
    <text evidence="2">The sequence shown here is derived from an EMBL/GenBank/DDBJ whole genome shotgun (WGS) entry which is preliminary data.</text>
</comment>
<proteinExistence type="predicted"/>
<protein>
    <recommendedName>
        <fullName evidence="1">Immunity MXAN-0049 protein domain-containing protein</fullName>
    </recommendedName>
</protein>
<keyword evidence="3" id="KW-1185">Reference proteome</keyword>
<dbReference type="RefSeq" id="WP_201663837.1">
    <property type="nucleotide sequence ID" value="NZ_JAEQNC010000021.1"/>
</dbReference>
<dbReference type="EMBL" id="JAEQNC010000021">
    <property type="protein sequence ID" value="MBL0375290.1"/>
    <property type="molecule type" value="Genomic_DNA"/>
</dbReference>
<dbReference type="AlphaFoldDB" id="A0A937CNB2"/>
<dbReference type="InterPro" id="IPR012433">
    <property type="entry name" value="Imm11"/>
</dbReference>
<name>A0A937CNB2_9HYPH</name>
<organism evidence="2 3">
    <name type="scientific">Rhizobium setariae</name>
    <dbReference type="NCBI Taxonomy" id="2801340"/>
    <lineage>
        <taxon>Bacteria</taxon>
        <taxon>Pseudomonadati</taxon>
        <taxon>Pseudomonadota</taxon>
        <taxon>Alphaproteobacteria</taxon>
        <taxon>Hyphomicrobiales</taxon>
        <taxon>Rhizobiaceae</taxon>
        <taxon>Rhizobium/Agrobacterium group</taxon>
        <taxon>Rhizobium</taxon>
    </lineage>
</organism>
<reference evidence="2" key="1">
    <citation type="submission" date="2021-01" db="EMBL/GenBank/DDBJ databases">
        <title>Rhizobium sp. strain KVB221 16S ribosomal RNA gene Genome sequencing and assembly.</title>
        <authorList>
            <person name="Kang M."/>
        </authorList>
    </citation>
    <scope>NUCLEOTIDE SEQUENCE</scope>
    <source>
        <strain evidence="2">KVB221</strain>
    </source>
</reference>
<sequence>MATLIDLGIKVPDIHARAKVAGVFKNGERLLKSEEAPEHLVLDKPRARLRDIFKTHNGALVVSEKLRALMEEMDPDLHQFMPVSIDNRVEPGRWFILNVHAKQDSVIDDQSDVRPNSGSPANSHEIMYFKYFPAQKGHINATINSARLGGLHVWRERRYPDSLLVSDAFHAELKRRKIEFFEMRKAREVAGNHAKIIPPRDVSCAAAHMI</sequence>
<evidence type="ECO:0000313" key="2">
    <source>
        <dbReference type="EMBL" id="MBL0375290.1"/>
    </source>
</evidence>
<feature type="domain" description="Immunity MXAN-0049 protein" evidence="1">
    <location>
        <begin position="37"/>
        <end position="186"/>
    </location>
</feature>
<evidence type="ECO:0000259" key="1">
    <source>
        <dbReference type="Pfam" id="PF07791"/>
    </source>
</evidence>
<dbReference type="Proteomes" id="UP000633219">
    <property type="component" value="Unassembled WGS sequence"/>
</dbReference>